<comment type="caution">
    <text evidence="2">The sequence shown here is derived from an EMBL/GenBank/DDBJ whole genome shotgun (WGS) entry which is preliminary data.</text>
</comment>
<feature type="region of interest" description="Disordered" evidence="1">
    <location>
        <begin position="1"/>
        <end position="25"/>
    </location>
</feature>
<sequence length="175" mass="19325">MESGSGFNVTTTGVERCEDRSRTPKITRHKFTLDPISVDQDSKVWPHVAQLGAKGRQSVATCGPTRREKKTTCGHVWPNSARKEAKRLPEVDLTGRETITINVASRRFNTLDKKALPESPDQSAWGNIDSAEVTSASGGATGSCLTRSRHTVQIRLEKTFPRISHQLDDFLAPVR</sequence>
<reference evidence="2" key="1">
    <citation type="journal article" date="2023" name="G3 (Bethesda)">
        <title>A reference genome for the long-term kleptoplast-retaining sea slug Elysia crispata morphotype clarki.</title>
        <authorList>
            <person name="Eastman K.E."/>
            <person name="Pendleton A.L."/>
            <person name="Shaikh M.A."/>
            <person name="Suttiyut T."/>
            <person name="Ogas R."/>
            <person name="Tomko P."/>
            <person name="Gavelis G."/>
            <person name="Widhalm J.R."/>
            <person name="Wisecaver J.H."/>
        </authorList>
    </citation>
    <scope>NUCLEOTIDE SEQUENCE</scope>
    <source>
        <strain evidence="2">ECLA1</strain>
    </source>
</reference>
<dbReference type="EMBL" id="JAWDGP010006886">
    <property type="protein sequence ID" value="KAK3733671.1"/>
    <property type="molecule type" value="Genomic_DNA"/>
</dbReference>
<evidence type="ECO:0000256" key="1">
    <source>
        <dbReference type="SAM" id="MobiDB-lite"/>
    </source>
</evidence>
<keyword evidence="3" id="KW-1185">Reference proteome</keyword>
<protein>
    <submittedName>
        <fullName evidence="2">Uncharacterized protein</fullName>
    </submittedName>
</protein>
<dbReference type="AlphaFoldDB" id="A0AAE0Y5L7"/>
<evidence type="ECO:0000313" key="3">
    <source>
        <dbReference type="Proteomes" id="UP001283361"/>
    </source>
</evidence>
<evidence type="ECO:0000313" key="2">
    <source>
        <dbReference type="EMBL" id="KAK3733671.1"/>
    </source>
</evidence>
<organism evidence="2 3">
    <name type="scientific">Elysia crispata</name>
    <name type="common">lettuce slug</name>
    <dbReference type="NCBI Taxonomy" id="231223"/>
    <lineage>
        <taxon>Eukaryota</taxon>
        <taxon>Metazoa</taxon>
        <taxon>Spiralia</taxon>
        <taxon>Lophotrochozoa</taxon>
        <taxon>Mollusca</taxon>
        <taxon>Gastropoda</taxon>
        <taxon>Heterobranchia</taxon>
        <taxon>Euthyneura</taxon>
        <taxon>Panpulmonata</taxon>
        <taxon>Sacoglossa</taxon>
        <taxon>Placobranchoidea</taxon>
        <taxon>Plakobranchidae</taxon>
        <taxon>Elysia</taxon>
    </lineage>
</organism>
<accession>A0AAE0Y5L7</accession>
<gene>
    <name evidence="2" type="ORF">RRG08_004004</name>
</gene>
<name>A0AAE0Y5L7_9GAST</name>
<dbReference type="Proteomes" id="UP001283361">
    <property type="component" value="Unassembled WGS sequence"/>
</dbReference>
<feature type="compositionally biased region" description="Polar residues" evidence="1">
    <location>
        <begin position="1"/>
        <end position="13"/>
    </location>
</feature>
<proteinExistence type="predicted"/>